<evidence type="ECO:0000313" key="2">
    <source>
        <dbReference type="EMBL" id="KAK6749941.1"/>
    </source>
</evidence>
<comment type="caution">
    <text evidence="2">The sequence shown here is derived from an EMBL/GenBank/DDBJ whole genome shotgun (WGS) entry which is preliminary data.</text>
</comment>
<evidence type="ECO:0008006" key="4">
    <source>
        <dbReference type="Google" id="ProtNLM"/>
    </source>
</evidence>
<evidence type="ECO:0000256" key="1">
    <source>
        <dbReference type="SAM" id="SignalP"/>
    </source>
</evidence>
<accession>A0ABR1DJ19</accession>
<sequence>MLLAVLLRTIVALLDLGISSHSEVSYVTDAFEVAAGVEFIRDHCYGGVSRHICPLLRCCRWEVGVMAHFI</sequence>
<name>A0ABR1DJ19_NECAM</name>
<proteinExistence type="predicted"/>
<organism evidence="2 3">
    <name type="scientific">Necator americanus</name>
    <name type="common">Human hookworm</name>
    <dbReference type="NCBI Taxonomy" id="51031"/>
    <lineage>
        <taxon>Eukaryota</taxon>
        <taxon>Metazoa</taxon>
        <taxon>Ecdysozoa</taxon>
        <taxon>Nematoda</taxon>
        <taxon>Chromadorea</taxon>
        <taxon>Rhabditida</taxon>
        <taxon>Rhabditina</taxon>
        <taxon>Rhabditomorpha</taxon>
        <taxon>Strongyloidea</taxon>
        <taxon>Ancylostomatidae</taxon>
        <taxon>Bunostominae</taxon>
        <taxon>Necator</taxon>
    </lineage>
</organism>
<protein>
    <recommendedName>
        <fullName evidence="4">Secreted protein</fullName>
    </recommendedName>
</protein>
<evidence type="ECO:0000313" key="3">
    <source>
        <dbReference type="Proteomes" id="UP001303046"/>
    </source>
</evidence>
<dbReference type="EMBL" id="JAVFWL010000004">
    <property type="protein sequence ID" value="KAK6749941.1"/>
    <property type="molecule type" value="Genomic_DNA"/>
</dbReference>
<keyword evidence="3" id="KW-1185">Reference proteome</keyword>
<dbReference type="Proteomes" id="UP001303046">
    <property type="component" value="Unassembled WGS sequence"/>
</dbReference>
<feature type="chain" id="PRO_5046459191" description="Secreted protein" evidence="1">
    <location>
        <begin position="23"/>
        <end position="70"/>
    </location>
</feature>
<reference evidence="2 3" key="1">
    <citation type="submission" date="2023-08" db="EMBL/GenBank/DDBJ databases">
        <title>A Necator americanus chromosomal reference genome.</title>
        <authorList>
            <person name="Ilik V."/>
            <person name="Petrzelkova K.J."/>
            <person name="Pardy F."/>
            <person name="Fuh T."/>
            <person name="Niatou-Singa F.S."/>
            <person name="Gouil Q."/>
            <person name="Baker L."/>
            <person name="Ritchie M.E."/>
            <person name="Jex A.R."/>
            <person name="Gazzola D."/>
            <person name="Li H."/>
            <person name="Toshio Fujiwara R."/>
            <person name="Zhan B."/>
            <person name="Aroian R.V."/>
            <person name="Pafco B."/>
            <person name="Schwarz E.M."/>
        </authorList>
    </citation>
    <scope>NUCLEOTIDE SEQUENCE [LARGE SCALE GENOMIC DNA]</scope>
    <source>
        <strain evidence="2 3">Aroian</strain>
        <tissue evidence="2">Whole animal</tissue>
    </source>
</reference>
<feature type="signal peptide" evidence="1">
    <location>
        <begin position="1"/>
        <end position="22"/>
    </location>
</feature>
<keyword evidence="1" id="KW-0732">Signal</keyword>
<gene>
    <name evidence="2" type="primary">Necator_chrIV.g15429</name>
    <name evidence="2" type="ORF">RB195_002134</name>
</gene>